<dbReference type="Gene3D" id="1.10.510.10">
    <property type="entry name" value="Transferase(Phosphotransferase) domain 1"/>
    <property type="match status" value="1"/>
</dbReference>
<organism evidence="3 4">
    <name type="scientific">Streblomastix strix</name>
    <dbReference type="NCBI Taxonomy" id="222440"/>
    <lineage>
        <taxon>Eukaryota</taxon>
        <taxon>Metamonada</taxon>
        <taxon>Preaxostyla</taxon>
        <taxon>Oxymonadida</taxon>
        <taxon>Streblomastigidae</taxon>
        <taxon>Streblomastix</taxon>
    </lineage>
</organism>
<dbReference type="Proteomes" id="UP000324800">
    <property type="component" value="Unassembled WGS sequence"/>
</dbReference>
<evidence type="ECO:0000313" key="3">
    <source>
        <dbReference type="EMBL" id="KAA6370292.1"/>
    </source>
</evidence>
<protein>
    <recommendedName>
        <fullName evidence="2">Protein kinase domain-containing protein</fullName>
    </recommendedName>
</protein>
<proteinExistence type="predicted"/>
<dbReference type="PROSITE" id="PS50011">
    <property type="entry name" value="PROTEIN_KINASE_DOM"/>
    <property type="match status" value="1"/>
</dbReference>
<feature type="region of interest" description="Disordered" evidence="1">
    <location>
        <begin position="239"/>
        <end position="261"/>
    </location>
</feature>
<dbReference type="InterPro" id="IPR011009">
    <property type="entry name" value="Kinase-like_dom_sf"/>
</dbReference>
<dbReference type="GO" id="GO:0004672">
    <property type="term" value="F:protein kinase activity"/>
    <property type="evidence" value="ECO:0007669"/>
    <property type="project" value="InterPro"/>
</dbReference>
<dbReference type="EMBL" id="SNRW01015536">
    <property type="protein sequence ID" value="KAA6370292.1"/>
    <property type="molecule type" value="Genomic_DNA"/>
</dbReference>
<evidence type="ECO:0000256" key="1">
    <source>
        <dbReference type="SAM" id="MobiDB-lite"/>
    </source>
</evidence>
<reference evidence="3 4" key="1">
    <citation type="submission" date="2019-03" db="EMBL/GenBank/DDBJ databases">
        <title>Single cell metagenomics reveals metabolic interactions within the superorganism composed of flagellate Streblomastix strix and complex community of Bacteroidetes bacteria on its surface.</title>
        <authorList>
            <person name="Treitli S.C."/>
            <person name="Kolisko M."/>
            <person name="Husnik F."/>
            <person name="Keeling P."/>
            <person name="Hampl V."/>
        </authorList>
    </citation>
    <scope>NUCLEOTIDE SEQUENCE [LARGE SCALE GENOMIC DNA]</scope>
    <source>
        <strain evidence="3">ST1C</strain>
    </source>
</reference>
<dbReference type="CDD" id="cd22249">
    <property type="entry name" value="UDM1_RNF168_RNF169-like"/>
    <property type="match status" value="1"/>
</dbReference>
<sequence>MTTKEPVSIVVHKTTHVLDTLLDHLDESGNLDAQYFAPVLIGPNEEFFAPMKITSVFPEVRFFVVIAHLDEESNIVIEPVAEQPSPDHFALIIRHHPQDLDALRPYFEEEFQCYDDLLVQKVRDLIYIGNGPTPNGCCTIFLTSSTFTLEAAIQQGILSDLQSKFEITKSLIDSIQQAHQSGHIGFDLRPSSILCTQGLINRSIALIGFVGDGNTISKHPDHTKLRWDSDWTAPELAARNRQRRRGAAQSTQEQGSDVNGPTVASDIFSLGMILLHLFEKSNQTKELLKTAVENIPQNRCDIQQMRKQFDEFQSQIRKEEKEKRIENEKQEQERIEKEKQEQERIEKEKQEQERIEKEKQEQVVF</sequence>
<dbReference type="GO" id="GO:0005524">
    <property type="term" value="F:ATP binding"/>
    <property type="evidence" value="ECO:0007669"/>
    <property type="project" value="InterPro"/>
</dbReference>
<dbReference type="SUPFAM" id="SSF56112">
    <property type="entry name" value="Protein kinase-like (PK-like)"/>
    <property type="match status" value="1"/>
</dbReference>
<evidence type="ECO:0000313" key="4">
    <source>
        <dbReference type="Proteomes" id="UP000324800"/>
    </source>
</evidence>
<comment type="caution">
    <text evidence="3">The sequence shown here is derived from an EMBL/GenBank/DDBJ whole genome shotgun (WGS) entry which is preliminary data.</text>
</comment>
<dbReference type="AlphaFoldDB" id="A0A5J4UK11"/>
<feature type="compositionally biased region" description="Polar residues" evidence="1">
    <location>
        <begin position="250"/>
        <end position="259"/>
    </location>
</feature>
<evidence type="ECO:0000259" key="2">
    <source>
        <dbReference type="PROSITE" id="PS50011"/>
    </source>
</evidence>
<feature type="domain" description="Protein kinase" evidence="2">
    <location>
        <begin position="1"/>
        <end position="335"/>
    </location>
</feature>
<name>A0A5J4UK11_9EUKA</name>
<feature type="region of interest" description="Disordered" evidence="1">
    <location>
        <begin position="320"/>
        <end position="365"/>
    </location>
</feature>
<accession>A0A5J4UK11</accession>
<gene>
    <name evidence="3" type="ORF">EZS28_034181</name>
</gene>
<dbReference type="InterPro" id="IPR000719">
    <property type="entry name" value="Prot_kinase_dom"/>
</dbReference>